<sequence>MRPLPRSARRQRGDILLVVMVFLLVCLLGLVVSMRDNIVSTLMGGNTLQRQRNVQVSDVAMRQVEGLVLAAASGQTLEVSAYTQPWMRMVPGGTKAPTDTSSTYWDSCLGNSDNTLRCGSLTPAINGTALGYTALVVVQPTGRYDQNACQLGVPGQRYSLTATYYDVFVHIKEANGVTSNNIEMVYRLCTQ</sequence>
<evidence type="ECO:0008006" key="3">
    <source>
        <dbReference type="Google" id="ProtNLM"/>
    </source>
</evidence>
<dbReference type="RefSeq" id="WP_275684551.1">
    <property type="nucleotide sequence ID" value="NZ_JAJLJH010000009.1"/>
</dbReference>
<evidence type="ECO:0000313" key="1">
    <source>
        <dbReference type="EMBL" id="MCK9688502.1"/>
    </source>
</evidence>
<protein>
    <recommendedName>
        <fullName evidence="3">Type 4 fimbrial biogenesis protein PilX N-terminal domain-containing protein</fullName>
    </recommendedName>
</protein>
<organism evidence="1 2">
    <name type="scientific">Scleromatobacter humisilvae</name>
    <dbReference type="NCBI Taxonomy" id="2897159"/>
    <lineage>
        <taxon>Bacteria</taxon>
        <taxon>Pseudomonadati</taxon>
        <taxon>Pseudomonadota</taxon>
        <taxon>Betaproteobacteria</taxon>
        <taxon>Burkholderiales</taxon>
        <taxon>Sphaerotilaceae</taxon>
        <taxon>Scleromatobacter</taxon>
    </lineage>
</organism>
<dbReference type="Proteomes" id="UP001139353">
    <property type="component" value="Unassembled WGS sequence"/>
</dbReference>
<gene>
    <name evidence="1" type="ORF">LPC04_22565</name>
</gene>
<comment type="caution">
    <text evidence="1">The sequence shown here is derived from an EMBL/GenBank/DDBJ whole genome shotgun (WGS) entry which is preliminary data.</text>
</comment>
<proteinExistence type="predicted"/>
<dbReference type="AlphaFoldDB" id="A0A9X2C1R9"/>
<accession>A0A9X2C1R9</accession>
<evidence type="ECO:0000313" key="2">
    <source>
        <dbReference type="Proteomes" id="UP001139353"/>
    </source>
</evidence>
<reference evidence="1" key="1">
    <citation type="submission" date="2021-11" db="EMBL/GenBank/DDBJ databases">
        <title>BS-T2-15 a new species belonging to the Comamonadaceae family isolated from the soil of a French oak forest.</title>
        <authorList>
            <person name="Mieszkin S."/>
            <person name="Alain K."/>
        </authorList>
    </citation>
    <scope>NUCLEOTIDE SEQUENCE</scope>
    <source>
        <strain evidence="1">BS-T2-15</strain>
    </source>
</reference>
<keyword evidence="2" id="KW-1185">Reference proteome</keyword>
<dbReference type="EMBL" id="JAJLJH010000009">
    <property type="protein sequence ID" value="MCK9688502.1"/>
    <property type="molecule type" value="Genomic_DNA"/>
</dbReference>
<name>A0A9X2C1R9_9BURK</name>